<name>A0A1M5BA49_9FIRM</name>
<dbReference type="InterPro" id="IPR014347">
    <property type="entry name" value="Tautomerase/MIF_sf"/>
</dbReference>
<accession>A0A1M5BA49</accession>
<dbReference type="Gene3D" id="3.30.429.10">
    <property type="entry name" value="Macrophage Migration Inhibitory Factor"/>
    <property type="match status" value="1"/>
</dbReference>
<dbReference type="Proteomes" id="UP000184148">
    <property type="component" value="Unassembled WGS sequence"/>
</dbReference>
<dbReference type="STRING" id="1121429.SAMN02745133_02531"/>
<organism evidence="1 2">
    <name type="scientific">Desulforamulus putei DSM 12395</name>
    <dbReference type="NCBI Taxonomy" id="1121429"/>
    <lineage>
        <taxon>Bacteria</taxon>
        <taxon>Bacillati</taxon>
        <taxon>Bacillota</taxon>
        <taxon>Clostridia</taxon>
        <taxon>Eubacteriales</taxon>
        <taxon>Peptococcaceae</taxon>
        <taxon>Desulforamulus</taxon>
    </lineage>
</organism>
<protein>
    <recommendedName>
        <fullName evidence="3">Tautomerase enzyme</fullName>
    </recommendedName>
</protein>
<evidence type="ECO:0000313" key="1">
    <source>
        <dbReference type="EMBL" id="SHF39310.1"/>
    </source>
</evidence>
<gene>
    <name evidence="1" type="ORF">SAMN02745133_02531</name>
</gene>
<evidence type="ECO:0000313" key="2">
    <source>
        <dbReference type="Proteomes" id="UP000184148"/>
    </source>
</evidence>
<proteinExistence type="predicted"/>
<dbReference type="EMBL" id="FQUY01000021">
    <property type="protein sequence ID" value="SHF39310.1"/>
    <property type="molecule type" value="Genomic_DNA"/>
</dbReference>
<dbReference type="InterPro" id="IPR015017">
    <property type="entry name" value="DUF1904"/>
</dbReference>
<sequence>MEVAWFDRGQEIQDRVAKTITSFIQSVGHEGVDVMFTFFVKNRYCENGEHF</sequence>
<dbReference type="Pfam" id="PF08921">
    <property type="entry name" value="DUF1904"/>
    <property type="match status" value="1"/>
</dbReference>
<reference evidence="2" key="1">
    <citation type="submission" date="2016-11" db="EMBL/GenBank/DDBJ databases">
        <authorList>
            <person name="Varghese N."/>
            <person name="Submissions S."/>
        </authorList>
    </citation>
    <scope>NUCLEOTIDE SEQUENCE [LARGE SCALE GENOMIC DNA]</scope>
    <source>
        <strain evidence="2">DSM 12395</strain>
    </source>
</reference>
<evidence type="ECO:0008006" key="3">
    <source>
        <dbReference type="Google" id="ProtNLM"/>
    </source>
</evidence>
<dbReference type="SUPFAM" id="SSF55331">
    <property type="entry name" value="Tautomerase/MIF"/>
    <property type="match status" value="1"/>
</dbReference>
<dbReference type="AlphaFoldDB" id="A0A1M5BA49"/>
<keyword evidence="2" id="KW-1185">Reference proteome</keyword>